<organism evidence="2 3">
    <name type="scientific">Dufourea novaeangliae</name>
    <name type="common">Sweat bee</name>
    <dbReference type="NCBI Taxonomy" id="178035"/>
    <lineage>
        <taxon>Eukaryota</taxon>
        <taxon>Metazoa</taxon>
        <taxon>Ecdysozoa</taxon>
        <taxon>Arthropoda</taxon>
        <taxon>Hexapoda</taxon>
        <taxon>Insecta</taxon>
        <taxon>Pterygota</taxon>
        <taxon>Neoptera</taxon>
        <taxon>Endopterygota</taxon>
        <taxon>Hymenoptera</taxon>
        <taxon>Apocrita</taxon>
        <taxon>Aculeata</taxon>
        <taxon>Apoidea</taxon>
        <taxon>Anthophila</taxon>
        <taxon>Halictidae</taxon>
        <taxon>Rophitinae</taxon>
        <taxon>Dufourea</taxon>
    </lineage>
</organism>
<feature type="region of interest" description="Disordered" evidence="1">
    <location>
        <begin position="161"/>
        <end position="454"/>
    </location>
</feature>
<feature type="compositionally biased region" description="Basic residues" evidence="1">
    <location>
        <begin position="746"/>
        <end position="756"/>
    </location>
</feature>
<accession>A0A154NYB7</accession>
<protein>
    <submittedName>
        <fullName evidence="2">Uncharacterized protein</fullName>
    </submittedName>
</protein>
<reference evidence="2 3" key="1">
    <citation type="submission" date="2015-07" db="EMBL/GenBank/DDBJ databases">
        <title>The genome of Dufourea novaeangliae.</title>
        <authorList>
            <person name="Pan H."/>
            <person name="Kapheim K."/>
        </authorList>
    </citation>
    <scope>NUCLEOTIDE SEQUENCE [LARGE SCALE GENOMIC DNA]</scope>
    <source>
        <strain evidence="2">0120121106</strain>
        <tissue evidence="2">Whole body</tissue>
    </source>
</reference>
<dbReference type="EMBL" id="KQ434782">
    <property type="protein sequence ID" value="KZC04665.1"/>
    <property type="molecule type" value="Genomic_DNA"/>
</dbReference>
<feature type="compositionally biased region" description="Basic and acidic residues" evidence="1">
    <location>
        <begin position="985"/>
        <end position="1007"/>
    </location>
</feature>
<sequence>MEKKKENAIFDYDSDDTVLLKAQRDSLKRKEEEKLDIPQDDNKHTPAKVKSNRKSKQQEEIQKKANAVNDSIDAVQDPEHINKCTEETETGESIYRKKSVTEDTSFNKLRGNESWTAMTQENLDKSTIDSPLKETELYKYMATKRKSNKSFKDLDSEIEECNESEAVRGSKSLNKSSVDSSLNKGKSSEDMSKKRKSFSTPVEEVDSENEGSDESEAMKGRKSLSKSSVDSSLNKSKLSEDMSKKRKSFSTPAEEVDSESDGFDESEAMERRKSLSKSCIDSSLKKSKLSEDMSKKRKSFSTAVEEVDSESEGSDESETMKGRKFWKKSPTESSLNSSGSDKSDKSIDSDIEREYNLHGKEVSKFSDDDVPGDECRASETESSDPDDHGSDLQDFVVDDDDVSEENEEEDQSNNEVDNENDVKDQETNEESIDDQLEKVQMKEKTDGIATEENKVQNEIVKENVETVLNKSSNICNKEENKLRHSGNLDLSQISEDGKKVGKISQIYLSEIDEDEEKCDLLNEFFSRSPQMKNSRPKMQKLSRSMECSTPKLNSLKRDQFHVSLESTIQKVSDNTCEFEGDIYSSTERDKATILKLKTSLKKSNNTKDTESLLHGFPALINEHAQKTNLSRPMSSKVIELNRTTSVPWSESPTVRHLRKEKLNESLPVLKLNSNLRKSISNSKSNEQCDTLSHSKVEHVNVEEYYVEEETTNVELNVKPAQEMNESLKNKLLKVAENILETDCQKKEKKRKKRKVNKTVPTFDEDGLEENVDSQISRGDQDHVPNTNSHESKKSTEICSNEKKKKKPNTEADIENLLQNKLRVNVIEAKPKCNEEKKKRKQKKDTVSTTNIDNIAENEVFTKKKSKNKVPVLSEEDLVKNLTKSKRKFKNIVSQDEEIMGNVSRKKQKLSENIVQIVNTSKDKSSKKEQKLLPKNTVSQDESILVEQVSKKKQKKRKERKVKKTVPTSDEDGLEGNVDSQISGEDQEHVRNTNSPESKKSTEICSNEKKKKKSNTEADIENPLQNELRVNVIEARPKFNEEQKKGKQNKNLVGMANIHSITENEVLAKKKSKNIVSVLLTNIDNIAENEVFTKKKSKNKVSVLSKGDLVKNLTKSKRKFKNIVSQDEEIGENVSQKKQKLSENIVSQTADISKEKLSKKKRKLLPKNTVLQDECVSVEQVSKKKKKSLPEYISKTQGKFVNTSNKTKHTINTVLDSVDEPAPVIFSKTGTATLNIAERVTGSTTSNKDRKTMKVVEKDIKIKTPKQKSKHQTSKSKRIEVSRKSIKYLPEELVENLVDSSLEILKKRKVSKPEKQFVPSCSMFDSNFSLSSYGSTTNFSVTNLQKFKKTKTAKEVQSFRQKMLIRNSRQRVSTYLMYLEKQKASGKGKI</sequence>
<feature type="region of interest" description="Disordered" evidence="1">
    <location>
        <begin position="948"/>
        <end position="1022"/>
    </location>
</feature>
<feature type="compositionally biased region" description="Acidic residues" evidence="1">
    <location>
        <begin position="762"/>
        <end position="771"/>
    </location>
</feature>
<dbReference type="OrthoDB" id="7701768at2759"/>
<dbReference type="STRING" id="178035.A0A154NYB7"/>
<evidence type="ECO:0000313" key="2">
    <source>
        <dbReference type="EMBL" id="KZC04665.1"/>
    </source>
</evidence>
<feature type="compositionally biased region" description="Basic and acidic residues" evidence="1">
    <location>
        <begin position="23"/>
        <end position="44"/>
    </location>
</feature>
<feature type="compositionally biased region" description="Low complexity" evidence="1">
    <location>
        <begin position="225"/>
        <end position="236"/>
    </location>
</feature>
<feature type="compositionally biased region" description="Basic and acidic residues" evidence="1">
    <location>
        <begin position="341"/>
        <end position="391"/>
    </location>
</feature>
<feature type="compositionally biased region" description="Polar residues" evidence="1">
    <location>
        <begin position="772"/>
        <end position="788"/>
    </location>
</feature>
<feature type="compositionally biased region" description="Acidic residues" evidence="1">
    <location>
        <begin position="254"/>
        <end position="267"/>
    </location>
</feature>
<evidence type="ECO:0000313" key="3">
    <source>
        <dbReference type="Proteomes" id="UP000076502"/>
    </source>
</evidence>
<feature type="compositionally biased region" description="Acidic residues" evidence="1">
    <location>
        <begin position="396"/>
        <end position="419"/>
    </location>
</feature>
<name>A0A154NYB7_DUFNO</name>
<feature type="compositionally biased region" description="Basic residues" evidence="1">
    <location>
        <begin position="45"/>
        <end position="55"/>
    </location>
</feature>
<feature type="compositionally biased region" description="Acidic residues" evidence="1">
    <location>
        <begin position="203"/>
        <end position="215"/>
    </location>
</feature>
<feature type="compositionally biased region" description="Acidic residues" evidence="1">
    <location>
        <begin position="305"/>
        <end position="317"/>
    </location>
</feature>
<feature type="compositionally biased region" description="Low complexity" evidence="1">
    <location>
        <begin position="170"/>
        <end position="184"/>
    </location>
</feature>
<feature type="region of interest" description="Disordered" evidence="1">
    <location>
        <begin position="23"/>
        <end position="72"/>
    </location>
</feature>
<feature type="compositionally biased region" description="Basic and acidic residues" evidence="1">
    <location>
        <begin position="789"/>
        <end position="801"/>
    </location>
</feature>
<gene>
    <name evidence="2" type="ORF">WN55_00741</name>
</gene>
<evidence type="ECO:0000256" key="1">
    <source>
        <dbReference type="SAM" id="MobiDB-lite"/>
    </source>
</evidence>
<feature type="compositionally biased region" description="Basic and acidic residues" evidence="1">
    <location>
        <begin position="435"/>
        <end position="454"/>
    </location>
</feature>
<proteinExistence type="predicted"/>
<feature type="region of interest" description="Disordered" evidence="1">
    <location>
        <begin position="745"/>
        <end position="811"/>
    </location>
</feature>
<feature type="compositionally biased region" description="Basic residues" evidence="1">
    <location>
        <begin position="950"/>
        <end position="963"/>
    </location>
</feature>
<keyword evidence="3" id="KW-1185">Reference proteome</keyword>
<dbReference type="Proteomes" id="UP000076502">
    <property type="component" value="Unassembled WGS sequence"/>
</dbReference>